<name>A0AAV9G241_9PEZI</name>
<dbReference type="Proteomes" id="UP001321760">
    <property type="component" value="Unassembled WGS sequence"/>
</dbReference>
<dbReference type="InterPro" id="IPR050955">
    <property type="entry name" value="Plant_Biomass_Hydrol_Est"/>
</dbReference>
<evidence type="ECO:0000256" key="4">
    <source>
        <dbReference type="RuleBase" id="RU367147"/>
    </source>
</evidence>
<dbReference type="AlphaFoldDB" id="A0AAV9G241"/>
<comment type="function">
    <text evidence="4">Esterase involved in the hydrolysis of xylan, a major structural heterogeneous polysaccharide found in plant biomass representing the second most abundant polysaccharide in the biosphere, after cellulose.</text>
</comment>
<keyword evidence="1 4" id="KW-0719">Serine esterase</keyword>
<dbReference type="PANTHER" id="PTHR43037">
    <property type="entry name" value="UNNAMED PRODUCT-RELATED"/>
    <property type="match status" value="1"/>
</dbReference>
<keyword evidence="4" id="KW-0119">Carbohydrate metabolism</keyword>
<comment type="similarity">
    <text evidence="4">Belongs to the carbohydrate esterase 1 (CE1) family.</text>
</comment>
<dbReference type="InterPro" id="IPR029058">
    <property type="entry name" value="AB_hydrolase_fold"/>
</dbReference>
<dbReference type="Gene3D" id="3.40.50.1820">
    <property type="entry name" value="alpha/beta hydrolase"/>
    <property type="match status" value="1"/>
</dbReference>
<evidence type="ECO:0000313" key="6">
    <source>
        <dbReference type="Proteomes" id="UP001321760"/>
    </source>
</evidence>
<dbReference type="GO" id="GO:0005576">
    <property type="term" value="C:extracellular region"/>
    <property type="evidence" value="ECO:0007669"/>
    <property type="project" value="UniProtKB-SubCell"/>
</dbReference>
<feature type="signal peptide" evidence="4">
    <location>
        <begin position="1"/>
        <end position="20"/>
    </location>
</feature>
<comment type="caution">
    <text evidence="5">The sequence shown here is derived from an EMBL/GenBank/DDBJ whole genome shotgun (WGS) entry which is preliminary data.</text>
</comment>
<dbReference type="GO" id="GO:0045493">
    <property type="term" value="P:xylan catabolic process"/>
    <property type="evidence" value="ECO:0007669"/>
    <property type="project" value="UniProtKB-UniRule"/>
</dbReference>
<dbReference type="NCBIfam" id="TIGR01840">
    <property type="entry name" value="esterase_phb"/>
    <property type="match status" value="1"/>
</dbReference>
<reference evidence="5" key="2">
    <citation type="submission" date="2023-05" db="EMBL/GenBank/DDBJ databases">
        <authorList>
            <consortium name="Lawrence Berkeley National Laboratory"/>
            <person name="Steindorff A."/>
            <person name="Hensen N."/>
            <person name="Bonometti L."/>
            <person name="Westerberg I."/>
            <person name="Brannstrom I.O."/>
            <person name="Guillou S."/>
            <person name="Cros-Aarteil S."/>
            <person name="Calhoun S."/>
            <person name="Haridas S."/>
            <person name="Kuo A."/>
            <person name="Mondo S."/>
            <person name="Pangilinan J."/>
            <person name="Riley R."/>
            <person name="Labutti K."/>
            <person name="Andreopoulos B."/>
            <person name="Lipzen A."/>
            <person name="Chen C."/>
            <person name="Yanf M."/>
            <person name="Daum C."/>
            <person name="Ng V."/>
            <person name="Clum A."/>
            <person name="Ohm R."/>
            <person name="Martin F."/>
            <person name="Silar P."/>
            <person name="Natvig D."/>
            <person name="Lalanne C."/>
            <person name="Gautier V."/>
            <person name="Ament-Velasquez S.L."/>
            <person name="Kruys A."/>
            <person name="Hutchinson M.I."/>
            <person name="Powell A.J."/>
            <person name="Barry K."/>
            <person name="Miller A.N."/>
            <person name="Grigoriev I.V."/>
            <person name="Debuchy R."/>
            <person name="Gladieux P."/>
            <person name="Thoren M.H."/>
            <person name="Johannesson H."/>
        </authorList>
    </citation>
    <scope>NUCLEOTIDE SEQUENCE</scope>
    <source>
        <strain evidence="5">PSN243</strain>
    </source>
</reference>
<dbReference type="InterPro" id="IPR010126">
    <property type="entry name" value="Esterase_phb"/>
</dbReference>
<dbReference type="Pfam" id="PF10503">
    <property type="entry name" value="Esterase_PHB"/>
    <property type="match status" value="1"/>
</dbReference>
<dbReference type="GO" id="GO:0052689">
    <property type="term" value="F:carboxylic ester hydrolase activity"/>
    <property type="evidence" value="ECO:0007669"/>
    <property type="project" value="UniProtKB-KW"/>
</dbReference>
<evidence type="ECO:0000313" key="5">
    <source>
        <dbReference type="EMBL" id="KAK4442901.1"/>
    </source>
</evidence>
<feature type="chain" id="PRO_5043105651" description="Carboxylic ester hydrolase" evidence="4">
    <location>
        <begin position="21"/>
        <end position="293"/>
    </location>
</feature>
<keyword evidence="6" id="KW-1185">Reference proteome</keyword>
<keyword evidence="4" id="KW-0964">Secreted</keyword>
<gene>
    <name evidence="5" type="ORF">QBC34DRAFT_223222</name>
</gene>
<dbReference type="PANTHER" id="PTHR43037:SF5">
    <property type="entry name" value="FERULOYL ESTERASE"/>
    <property type="match status" value="1"/>
</dbReference>
<sequence>MRSFLSIAALFAGLVPVSSAARLTQVTSGWDNPTRLSFYIYVPDKLAAKPPVVLVPHPCGGSAQDTFGRVASGLAPQADKLGFILVFPQTPNTCWDCSSPRSLKHDGGGDTQGMVNMVKYTLEKYSGDATKVFVTGSSSGGMATNALVATYPDVFAAGASFSGAPAFACWNGAGLNTGGTDPGCQTGKKPTAQTWGDLVRGAYPGFNGTRPAMQIWHGTTDTVVTYGYLADQLAQWSNVLGVPFSRNVTNDPVSGYTKIVYGDGTKVVGYSAQGVGHIVPFREKEVLQFFGLL</sequence>
<evidence type="ECO:0000256" key="1">
    <source>
        <dbReference type="ARBA" id="ARBA00022487"/>
    </source>
</evidence>
<keyword evidence="4" id="KW-0624">Polysaccharide degradation</keyword>
<comment type="subcellular location">
    <subcellularLocation>
        <location evidence="4">Secreted</location>
    </subcellularLocation>
</comment>
<reference evidence="5" key="1">
    <citation type="journal article" date="2023" name="Mol. Phylogenet. Evol.">
        <title>Genome-scale phylogeny and comparative genomics of the fungal order Sordariales.</title>
        <authorList>
            <person name="Hensen N."/>
            <person name="Bonometti L."/>
            <person name="Westerberg I."/>
            <person name="Brannstrom I.O."/>
            <person name="Guillou S."/>
            <person name="Cros-Aarteil S."/>
            <person name="Calhoun S."/>
            <person name="Haridas S."/>
            <person name="Kuo A."/>
            <person name="Mondo S."/>
            <person name="Pangilinan J."/>
            <person name="Riley R."/>
            <person name="LaButti K."/>
            <person name="Andreopoulos B."/>
            <person name="Lipzen A."/>
            <person name="Chen C."/>
            <person name="Yan M."/>
            <person name="Daum C."/>
            <person name="Ng V."/>
            <person name="Clum A."/>
            <person name="Steindorff A."/>
            <person name="Ohm R.A."/>
            <person name="Martin F."/>
            <person name="Silar P."/>
            <person name="Natvig D.O."/>
            <person name="Lalanne C."/>
            <person name="Gautier V."/>
            <person name="Ament-Velasquez S.L."/>
            <person name="Kruys A."/>
            <person name="Hutchinson M.I."/>
            <person name="Powell A.J."/>
            <person name="Barry K."/>
            <person name="Miller A.N."/>
            <person name="Grigoriev I.V."/>
            <person name="Debuchy R."/>
            <person name="Gladieux P."/>
            <person name="Hiltunen Thoren M."/>
            <person name="Johannesson H."/>
        </authorList>
    </citation>
    <scope>NUCLEOTIDE SEQUENCE</scope>
    <source>
        <strain evidence="5">PSN243</strain>
    </source>
</reference>
<dbReference type="EMBL" id="MU866004">
    <property type="protein sequence ID" value="KAK4442901.1"/>
    <property type="molecule type" value="Genomic_DNA"/>
</dbReference>
<evidence type="ECO:0000256" key="3">
    <source>
        <dbReference type="ARBA" id="ARBA00022801"/>
    </source>
</evidence>
<accession>A0AAV9G241</accession>
<keyword evidence="3 4" id="KW-0378">Hydrolase</keyword>
<dbReference type="EC" id="3.1.1.-" evidence="4"/>
<evidence type="ECO:0000256" key="2">
    <source>
        <dbReference type="ARBA" id="ARBA00022729"/>
    </source>
</evidence>
<dbReference type="SUPFAM" id="SSF53474">
    <property type="entry name" value="alpha/beta-Hydrolases"/>
    <property type="match status" value="2"/>
</dbReference>
<protein>
    <recommendedName>
        <fullName evidence="4">Carboxylic ester hydrolase</fullName>
        <ecNumber evidence="4">3.1.1.-</ecNumber>
    </recommendedName>
</protein>
<proteinExistence type="inferred from homology"/>
<organism evidence="5 6">
    <name type="scientific">Podospora aff. communis PSN243</name>
    <dbReference type="NCBI Taxonomy" id="3040156"/>
    <lineage>
        <taxon>Eukaryota</taxon>
        <taxon>Fungi</taxon>
        <taxon>Dikarya</taxon>
        <taxon>Ascomycota</taxon>
        <taxon>Pezizomycotina</taxon>
        <taxon>Sordariomycetes</taxon>
        <taxon>Sordariomycetidae</taxon>
        <taxon>Sordariales</taxon>
        <taxon>Podosporaceae</taxon>
        <taxon>Podospora</taxon>
    </lineage>
</organism>
<keyword evidence="2 4" id="KW-0732">Signal</keyword>